<evidence type="ECO:0000313" key="2">
    <source>
        <dbReference type="EnsemblPlants" id="Pp3c4_13570V3.9"/>
    </source>
</evidence>
<reference evidence="2" key="3">
    <citation type="submission" date="2020-12" db="UniProtKB">
        <authorList>
            <consortium name="EnsemblPlants"/>
        </authorList>
    </citation>
    <scope>IDENTIFICATION</scope>
</reference>
<reference evidence="2 3" key="1">
    <citation type="journal article" date="2008" name="Science">
        <title>The Physcomitrella genome reveals evolutionary insights into the conquest of land by plants.</title>
        <authorList>
            <person name="Rensing S."/>
            <person name="Lang D."/>
            <person name="Zimmer A."/>
            <person name="Terry A."/>
            <person name="Salamov A."/>
            <person name="Shapiro H."/>
            <person name="Nishiyama T."/>
            <person name="Perroud P.-F."/>
            <person name="Lindquist E."/>
            <person name="Kamisugi Y."/>
            <person name="Tanahashi T."/>
            <person name="Sakakibara K."/>
            <person name="Fujita T."/>
            <person name="Oishi K."/>
            <person name="Shin-I T."/>
            <person name="Kuroki Y."/>
            <person name="Toyoda A."/>
            <person name="Suzuki Y."/>
            <person name="Hashimoto A."/>
            <person name="Yamaguchi K."/>
            <person name="Sugano A."/>
            <person name="Kohara Y."/>
            <person name="Fujiyama A."/>
            <person name="Anterola A."/>
            <person name="Aoki S."/>
            <person name="Ashton N."/>
            <person name="Barbazuk W.B."/>
            <person name="Barker E."/>
            <person name="Bennetzen J."/>
            <person name="Bezanilla M."/>
            <person name="Blankenship R."/>
            <person name="Cho S.H."/>
            <person name="Dutcher S."/>
            <person name="Estelle M."/>
            <person name="Fawcett J.A."/>
            <person name="Gundlach H."/>
            <person name="Hanada K."/>
            <person name="Heyl A."/>
            <person name="Hicks K.A."/>
            <person name="Hugh J."/>
            <person name="Lohr M."/>
            <person name="Mayer K."/>
            <person name="Melkozernov A."/>
            <person name="Murata T."/>
            <person name="Nelson D."/>
            <person name="Pils B."/>
            <person name="Prigge M."/>
            <person name="Reiss B."/>
            <person name="Renner T."/>
            <person name="Rombauts S."/>
            <person name="Rushton P."/>
            <person name="Sanderfoot A."/>
            <person name="Schween G."/>
            <person name="Shiu S.-H."/>
            <person name="Stueber K."/>
            <person name="Theodoulou F.L."/>
            <person name="Tu H."/>
            <person name="Van de Peer Y."/>
            <person name="Verrier P.J."/>
            <person name="Waters E."/>
            <person name="Wood A."/>
            <person name="Yang L."/>
            <person name="Cove D."/>
            <person name="Cuming A."/>
            <person name="Hasebe M."/>
            <person name="Lucas S."/>
            <person name="Mishler D.B."/>
            <person name="Reski R."/>
            <person name="Grigoriev I."/>
            <person name="Quatrano R.S."/>
            <person name="Boore J.L."/>
        </authorList>
    </citation>
    <scope>NUCLEOTIDE SEQUENCE [LARGE SCALE GENOMIC DNA]</scope>
    <source>
        <strain evidence="2 3">cv. Gransden 2004</strain>
    </source>
</reference>
<dbReference type="EMBL" id="ABEU02000004">
    <property type="status" value="NOT_ANNOTATED_CDS"/>
    <property type="molecule type" value="Genomic_DNA"/>
</dbReference>
<reference evidence="2 3" key="2">
    <citation type="journal article" date="2018" name="Plant J.">
        <title>The Physcomitrella patens chromosome-scale assembly reveals moss genome structure and evolution.</title>
        <authorList>
            <person name="Lang D."/>
            <person name="Ullrich K.K."/>
            <person name="Murat F."/>
            <person name="Fuchs J."/>
            <person name="Jenkins J."/>
            <person name="Haas F.B."/>
            <person name="Piednoel M."/>
            <person name="Gundlach H."/>
            <person name="Van Bel M."/>
            <person name="Meyberg R."/>
            <person name="Vives C."/>
            <person name="Morata J."/>
            <person name="Symeonidi A."/>
            <person name="Hiss M."/>
            <person name="Muchero W."/>
            <person name="Kamisugi Y."/>
            <person name="Saleh O."/>
            <person name="Blanc G."/>
            <person name="Decker E.L."/>
            <person name="van Gessel N."/>
            <person name="Grimwood J."/>
            <person name="Hayes R.D."/>
            <person name="Graham S.W."/>
            <person name="Gunter L.E."/>
            <person name="McDaniel S.F."/>
            <person name="Hoernstein S.N.W."/>
            <person name="Larsson A."/>
            <person name="Li F.W."/>
            <person name="Perroud P.F."/>
            <person name="Phillips J."/>
            <person name="Ranjan P."/>
            <person name="Rokshar D.S."/>
            <person name="Rothfels C.J."/>
            <person name="Schneider L."/>
            <person name="Shu S."/>
            <person name="Stevenson D.W."/>
            <person name="Thummler F."/>
            <person name="Tillich M."/>
            <person name="Villarreal Aguilar J.C."/>
            <person name="Widiez T."/>
            <person name="Wong G.K."/>
            <person name="Wymore A."/>
            <person name="Zhang Y."/>
            <person name="Zimmer A.D."/>
            <person name="Quatrano R.S."/>
            <person name="Mayer K.F.X."/>
            <person name="Goodstein D."/>
            <person name="Casacuberta J.M."/>
            <person name="Vandepoele K."/>
            <person name="Reski R."/>
            <person name="Cuming A.C."/>
            <person name="Tuskan G.A."/>
            <person name="Maumus F."/>
            <person name="Salse J."/>
            <person name="Schmutz J."/>
            <person name="Rensing S.A."/>
        </authorList>
    </citation>
    <scope>NUCLEOTIDE SEQUENCE [LARGE SCALE GENOMIC DNA]</scope>
    <source>
        <strain evidence="2 3">cv. Gransden 2004</strain>
    </source>
</reference>
<dbReference type="Pfam" id="PF07279">
    <property type="entry name" value="DUF1442"/>
    <property type="match status" value="1"/>
</dbReference>
<sequence length="573" mass="63969">MRDSHFCEMRWYSEISNAAFCESLELRRILLQKRQLLGSGKQRSPPLEPASAEFISALAAGINSRHTLQVGCGLSTLALAAAARATNSCLLSVHDEAEKQDVVRYFLREMELDDYVEFITEDPSTFIPKREGLEFVLFSGQPDRYIELFDLLKLKKGAIVVADNALDDTTNDYMRHVRRQPGVESSTLPLGRGIEVTKIITWEAFNRGRKIFEGDEDLHNDKDSMRRPCLQGVVPATRSSPCFSACNGDASSHTSDVDAERDHNQSEPPSSTGTSVHNGWPYRSGYVMPIVDDSEDHLEIPQNEVFEQQFKSIQSLAEKWRKQLAALSTSSGSSVEESVPLLPEVMQDEPLSHLDTQQSMTLPHYEAPGDQKPKSPQKVGNVETLAASLHWHLPATCLKDLLSSLVVLLYGIVQCCSQKMVHLFLLVFEIDFRTNLETSLSPRDASIAEKVAPEPLDSTEFVLSTEGTVIDFEEPGFQVSFQVDNGQTEVTVMGAEQEMLLFDITFAFNETGVSVKRAKISTQVAGVMDIFYVVDGETNGPLSEAHEEEVRKRILERLAERRQALVNQKVKLI</sequence>
<dbReference type="KEGG" id="ppp:112281834"/>
<feature type="compositionally biased region" description="Basic and acidic residues" evidence="1">
    <location>
        <begin position="255"/>
        <end position="265"/>
    </location>
</feature>
<accession>A0A7I4FNJ8</accession>
<dbReference type="EnsemblPlants" id="Pp3c4_13570V3.9">
    <property type="protein sequence ID" value="Pp3c4_13570V3.9"/>
    <property type="gene ID" value="Pp3c4_13570"/>
</dbReference>
<feature type="compositionally biased region" description="Polar residues" evidence="1">
    <location>
        <begin position="266"/>
        <end position="277"/>
    </location>
</feature>
<protein>
    <recommendedName>
        <fullName evidence="4">ACT domain-containing protein</fullName>
    </recommendedName>
</protein>
<dbReference type="OrthoDB" id="774871at2759"/>
<keyword evidence="3" id="KW-1185">Reference proteome</keyword>
<dbReference type="Proteomes" id="UP000006727">
    <property type="component" value="Chromosome 4"/>
</dbReference>
<evidence type="ECO:0000256" key="1">
    <source>
        <dbReference type="SAM" id="MobiDB-lite"/>
    </source>
</evidence>
<dbReference type="SUPFAM" id="SSF53335">
    <property type="entry name" value="S-adenosyl-L-methionine-dependent methyltransferases"/>
    <property type="match status" value="1"/>
</dbReference>
<dbReference type="InParanoid" id="A0A7I4FNJ8"/>
<dbReference type="RefSeq" id="XP_024374533.1">
    <property type="nucleotide sequence ID" value="XM_024518765.2"/>
</dbReference>
<dbReference type="RefSeq" id="XP_024374534.1">
    <property type="nucleotide sequence ID" value="XM_024518766.2"/>
</dbReference>
<dbReference type="InterPro" id="IPR029063">
    <property type="entry name" value="SAM-dependent_MTases_sf"/>
</dbReference>
<proteinExistence type="predicted"/>
<dbReference type="Gene3D" id="3.40.50.150">
    <property type="entry name" value="Vaccinia Virus protein VP39"/>
    <property type="match status" value="1"/>
</dbReference>
<dbReference type="GeneID" id="112281834"/>
<dbReference type="PANTHER" id="PTHR33593">
    <property type="entry name" value="DUF1442 FAMILY PROTEIN"/>
    <property type="match status" value="1"/>
</dbReference>
<name>A0A7I4FNJ8_PHYPA</name>
<dbReference type="CDD" id="cd04873">
    <property type="entry name" value="ACT_UUR-ACR-like"/>
    <property type="match status" value="1"/>
</dbReference>
<dbReference type="AlphaFoldDB" id="A0A7I4FNJ8"/>
<organism evidence="2 3">
    <name type="scientific">Physcomitrium patens</name>
    <name type="common">Spreading-leaved earth moss</name>
    <name type="synonym">Physcomitrella patens</name>
    <dbReference type="NCBI Taxonomy" id="3218"/>
    <lineage>
        <taxon>Eukaryota</taxon>
        <taxon>Viridiplantae</taxon>
        <taxon>Streptophyta</taxon>
        <taxon>Embryophyta</taxon>
        <taxon>Bryophyta</taxon>
        <taxon>Bryophytina</taxon>
        <taxon>Bryopsida</taxon>
        <taxon>Funariidae</taxon>
        <taxon>Funariales</taxon>
        <taxon>Funariaceae</taxon>
        <taxon>Physcomitrium</taxon>
    </lineage>
</organism>
<gene>
    <name evidence="2" type="primary">LOC112281834</name>
</gene>
<dbReference type="PANTHER" id="PTHR33593:SF30">
    <property type="entry name" value="ACT DOMAIN-CONTAINING PROTEIN"/>
    <property type="match status" value="1"/>
</dbReference>
<dbReference type="InterPro" id="IPR009902">
    <property type="entry name" value="DUF1442"/>
</dbReference>
<evidence type="ECO:0008006" key="4">
    <source>
        <dbReference type="Google" id="ProtNLM"/>
    </source>
</evidence>
<dbReference type="Gramene" id="Pp3c4_13570V3.9">
    <property type="protein sequence ID" value="Pp3c4_13570V3.9"/>
    <property type="gene ID" value="Pp3c4_13570"/>
</dbReference>
<evidence type="ECO:0000313" key="3">
    <source>
        <dbReference type="Proteomes" id="UP000006727"/>
    </source>
</evidence>
<feature type="region of interest" description="Disordered" evidence="1">
    <location>
        <begin position="246"/>
        <end position="279"/>
    </location>
</feature>
<dbReference type="RefSeq" id="XP_024374532.1">
    <property type="nucleotide sequence ID" value="XM_024518764.2"/>
</dbReference>